<dbReference type="NCBIfam" id="TIGR03559">
    <property type="entry name" value="F420_Rv3520c"/>
    <property type="match status" value="1"/>
</dbReference>
<dbReference type="Pfam" id="PF00296">
    <property type="entry name" value="Bac_luciferase"/>
    <property type="match status" value="1"/>
</dbReference>
<dbReference type="InterPro" id="IPR011251">
    <property type="entry name" value="Luciferase-like_dom"/>
</dbReference>
<evidence type="ECO:0000313" key="4">
    <source>
        <dbReference type="Proteomes" id="UP000005143"/>
    </source>
</evidence>
<sequence>MSRELKLGLNAGYWGSDPPADGTDRVLEAERLGIDSVWSAEAYGSDAFTPLAWWGSQTSRIRLGTAIAQISARTPAATAMAALTMDRLSEGRFVLGLGASGPQVVEGWYGAEFAKPLARTREFVEIVRRVIAREAPVSFEGEHYRLPLQGGTGLAKPLKSILKPQRPDLPIFIAAEGPRNIAQTAEIADGWIAMLYAPSFDWYYRERLAEGFARDGARGSDETFEVACTIPVALGDDVERAIDELRPFYALYFGGMGAKGKGRNFHADVARRMGYERQIDEIQELFLAGRKAEAAAALPAQLVDDMSLVGPKDRIRDRLDQWRETRVDTLLALADAPTLRVLADLF</sequence>
<dbReference type="CDD" id="cd01097">
    <property type="entry name" value="Tetrahydromethanopterin_reductase"/>
    <property type="match status" value="1"/>
</dbReference>
<gene>
    <name evidence="3" type="ORF">PAI11_25160</name>
</gene>
<dbReference type="GO" id="GO:0016705">
    <property type="term" value="F:oxidoreductase activity, acting on paired donors, with incorporation or reduction of molecular oxygen"/>
    <property type="evidence" value="ECO:0007669"/>
    <property type="project" value="InterPro"/>
</dbReference>
<keyword evidence="4" id="KW-1185">Reference proteome</keyword>
<dbReference type="PANTHER" id="PTHR43244:SF1">
    <property type="entry name" value="5,10-METHYLENETETRAHYDROMETHANOPTERIN REDUCTASE"/>
    <property type="match status" value="1"/>
</dbReference>
<proteinExistence type="predicted"/>
<dbReference type="InterPro" id="IPR036661">
    <property type="entry name" value="Luciferase-like_sf"/>
</dbReference>
<dbReference type="SUPFAM" id="SSF51679">
    <property type="entry name" value="Bacterial luciferase-like"/>
    <property type="match status" value="1"/>
</dbReference>
<dbReference type="PATRIC" id="fig|1097667.3.peg.2497"/>
<dbReference type="InterPro" id="IPR019951">
    <property type="entry name" value="F420_OxRdatse_Rv3520c_pred"/>
</dbReference>
<dbReference type="AlphaFoldDB" id="H0E6R5"/>
<organism evidence="3 4">
    <name type="scientific">Patulibacter medicamentivorans</name>
    <dbReference type="NCBI Taxonomy" id="1097667"/>
    <lineage>
        <taxon>Bacteria</taxon>
        <taxon>Bacillati</taxon>
        <taxon>Actinomycetota</taxon>
        <taxon>Thermoleophilia</taxon>
        <taxon>Solirubrobacterales</taxon>
        <taxon>Patulibacteraceae</taxon>
        <taxon>Patulibacter</taxon>
    </lineage>
</organism>
<protein>
    <submittedName>
        <fullName evidence="3">Putativecoenzyme F420-dependent oxidoreductase</fullName>
    </submittedName>
</protein>
<evidence type="ECO:0000259" key="2">
    <source>
        <dbReference type="Pfam" id="PF00296"/>
    </source>
</evidence>
<name>H0E6R5_9ACTN</name>
<dbReference type="InterPro" id="IPR050564">
    <property type="entry name" value="F420-G6PD/mer"/>
</dbReference>
<dbReference type="PANTHER" id="PTHR43244">
    <property type="match status" value="1"/>
</dbReference>
<evidence type="ECO:0000256" key="1">
    <source>
        <dbReference type="ARBA" id="ARBA00023002"/>
    </source>
</evidence>
<dbReference type="EMBL" id="AGUD01000208">
    <property type="protein sequence ID" value="EHN10628.1"/>
    <property type="molecule type" value="Genomic_DNA"/>
</dbReference>
<dbReference type="Gene3D" id="3.20.20.30">
    <property type="entry name" value="Luciferase-like domain"/>
    <property type="match status" value="1"/>
</dbReference>
<keyword evidence="1" id="KW-0560">Oxidoreductase</keyword>
<evidence type="ECO:0000313" key="3">
    <source>
        <dbReference type="EMBL" id="EHN10628.1"/>
    </source>
</evidence>
<dbReference type="Proteomes" id="UP000005143">
    <property type="component" value="Unassembled WGS sequence"/>
</dbReference>
<reference evidence="3 4" key="1">
    <citation type="journal article" date="2013" name="Biodegradation">
        <title>Quantitative proteomic analysis of ibuprofen-degrading Patulibacter sp. strain I11.</title>
        <authorList>
            <person name="Almeida B."/>
            <person name="Kjeldal H."/>
            <person name="Lolas I."/>
            <person name="Knudsen A.D."/>
            <person name="Carvalho G."/>
            <person name="Nielsen K.L."/>
            <person name="Barreto Crespo M.T."/>
            <person name="Stensballe A."/>
            <person name="Nielsen J.L."/>
        </authorList>
    </citation>
    <scope>NUCLEOTIDE SEQUENCE [LARGE SCALE GENOMIC DNA]</scope>
    <source>
        <strain evidence="3 4">I11</strain>
    </source>
</reference>
<comment type="caution">
    <text evidence="3">The sequence shown here is derived from an EMBL/GenBank/DDBJ whole genome shotgun (WGS) entry which is preliminary data.</text>
</comment>
<feature type="domain" description="Luciferase-like" evidence="2">
    <location>
        <begin position="17"/>
        <end position="328"/>
    </location>
</feature>
<accession>H0E6R5</accession>